<dbReference type="SUPFAM" id="SSF56784">
    <property type="entry name" value="HAD-like"/>
    <property type="match status" value="1"/>
</dbReference>
<keyword evidence="6" id="KW-1185">Reference proteome</keyword>
<protein>
    <submittedName>
        <fullName evidence="5">HAD family hydrolase</fullName>
    </submittedName>
</protein>
<comment type="similarity">
    <text evidence="2">Belongs to the HAD-like hydrolase superfamily. CbbY/CbbZ/Gph/YieH family.</text>
</comment>
<dbReference type="InterPro" id="IPR023198">
    <property type="entry name" value="PGP-like_dom2"/>
</dbReference>
<dbReference type="CDD" id="cd07505">
    <property type="entry name" value="HAD_BPGM-like"/>
    <property type="match status" value="1"/>
</dbReference>
<sequence length="235" mass="24319">MTSADTAPGPLLPQAVLVDCDGLLADTEPAWGRATSRLLAAFGIGVDDAALTEQLTGVSLAETVLHLSRLVGAGSPGPEELERRLLDLFRQDLAEHGATAMPGARELLRRLAPTTPVAVVSNSPRALVGDILRHTGLLPYVRVVVGAHGSCRPKPAPDPYLTGCSLLGVAPEHCLALEDSPTGARAAVAAGLRVTVVPPPGVHPAEYPPGVVHLATLLDADAAWQAELTTRHPIG</sequence>
<comment type="caution">
    <text evidence="5">The sequence shown here is derived from an EMBL/GenBank/DDBJ whole genome shotgun (WGS) entry which is preliminary data.</text>
</comment>
<dbReference type="SFLD" id="SFLDS00003">
    <property type="entry name" value="Haloacid_Dehalogenase"/>
    <property type="match status" value="1"/>
</dbReference>
<keyword evidence="4" id="KW-0460">Magnesium</keyword>
<dbReference type="InterPro" id="IPR006439">
    <property type="entry name" value="HAD-SF_hydro_IA"/>
</dbReference>
<dbReference type="Gene3D" id="3.40.50.1000">
    <property type="entry name" value="HAD superfamily/HAD-like"/>
    <property type="match status" value="1"/>
</dbReference>
<organism evidence="5 6">
    <name type="scientific">Streptacidiphilus cavernicola</name>
    <dbReference type="NCBI Taxonomy" id="3342716"/>
    <lineage>
        <taxon>Bacteria</taxon>
        <taxon>Bacillati</taxon>
        <taxon>Actinomycetota</taxon>
        <taxon>Actinomycetes</taxon>
        <taxon>Kitasatosporales</taxon>
        <taxon>Streptomycetaceae</taxon>
        <taxon>Streptacidiphilus</taxon>
    </lineage>
</organism>
<evidence type="ECO:0000256" key="4">
    <source>
        <dbReference type="ARBA" id="ARBA00022842"/>
    </source>
</evidence>
<dbReference type="EMBL" id="JBHFAB010000017">
    <property type="protein sequence ID" value="MFC1419303.1"/>
    <property type="molecule type" value="Genomic_DNA"/>
</dbReference>
<dbReference type="InterPro" id="IPR036412">
    <property type="entry name" value="HAD-like_sf"/>
</dbReference>
<dbReference type="InterPro" id="IPR051600">
    <property type="entry name" value="Beta-PGM-like"/>
</dbReference>
<dbReference type="Proteomes" id="UP001592531">
    <property type="component" value="Unassembled WGS sequence"/>
</dbReference>
<evidence type="ECO:0000256" key="1">
    <source>
        <dbReference type="ARBA" id="ARBA00001946"/>
    </source>
</evidence>
<gene>
    <name evidence="5" type="ORF">ACEZDE_22090</name>
</gene>
<evidence type="ECO:0000313" key="5">
    <source>
        <dbReference type="EMBL" id="MFC1419303.1"/>
    </source>
</evidence>
<evidence type="ECO:0000313" key="6">
    <source>
        <dbReference type="Proteomes" id="UP001592531"/>
    </source>
</evidence>
<accession>A0ABV6W067</accession>
<dbReference type="PANTHER" id="PTHR46193:SF10">
    <property type="entry name" value="6-PHOSPHOGLUCONATE PHOSPHATASE"/>
    <property type="match status" value="1"/>
</dbReference>
<dbReference type="SFLD" id="SFLDG01129">
    <property type="entry name" value="C1.5:_HAD__Beta-PGM__Phosphata"/>
    <property type="match status" value="1"/>
</dbReference>
<name>A0ABV6W067_9ACTN</name>
<proteinExistence type="inferred from homology"/>
<evidence type="ECO:0000256" key="3">
    <source>
        <dbReference type="ARBA" id="ARBA00022723"/>
    </source>
</evidence>
<dbReference type="NCBIfam" id="TIGR01509">
    <property type="entry name" value="HAD-SF-IA-v3"/>
    <property type="match status" value="1"/>
</dbReference>
<evidence type="ECO:0000256" key="2">
    <source>
        <dbReference type="ARBA" id="ARBA00006171"/>
    </source>
</evidence>
<keyword evidence="5" id="KW-0378">Hydrolase</keyword>
<reference evidence="5 6" key="1">
    <citation type="submission" date="2024-09" db="EMBL/GenBank/DDBJ databases">
        <authorList>
            <person name="Lee S.D."/>
        </authorList>
    </citation>
    <scope>NUCLEOTIDE SEQUENCE [LARGE SCALE GENOMIC DNA]</scope>
    <source>
        <strain evidence="5 6">N8-3</strain>
    </source>
</reference>
<keyword evidence="3" id="KW-0479">Metal-binding</keyword>
<dbReference type="GO" id="GO:0016787">
    <property type="term" value="F:hydrolase activity"/>
    <property type="evidence" value="ECO:0007669"/>
    <property type="project" value="UniProtKB-KW"/>
</dbReference>
<dbReference type="InterPro" id="IPR023214">
    <property type="entry name" value="HAD_sf"/>
</dbReference>
<dbReference type="Gene3D" id="1.10.150.240">
    <property type="entry name" value="Putative phosphatase, domain 2"/>
    <property type="match status" value="1"/>
</dbReference>
<dbReference type="PANTHER" id="PTHR46193">
    <property type="entry name" value="6-PHOSPHOGLUCONATE PHOSPHATASE"/>
    <property type="match status" value="1"/>
</dbReference>
<dbReference type="Pfam" id="PF00702">
    <property type="entry name" value="Hydrolase"/>
    <property type="match status" value="1"/>
</dbReference>
<comment type="cofactor">
    <cofactor evidence="1">
        <name>Mg(2+)</name>
        <dbReference type="ChEBI" id="CHEBI:18420"/>
    </cofactor>
</comment>